<dbReference type="Gene3D" id="3.40.50.620">
    <property type="entry name" value="HUPs"/>
    <property type="match status" value="2"/>
</dbReference>
<feature type="domain" description="Methionyl/Valyl/Leucyl/Isoleucyl-tRNA synthetase anticodon-binding" evidence="12">
    <location>
        <begin position="714"/>
        <end position="876"/>
    </location>
</feature>
<dbReference type="InterPro" id="IPR001412">
    <property type="entry name" value="aa-tRNA-synth_I_CS"/>
</dbReference>
<comment type="similarity">
    <text evidence="1 9">Belongs to the class-I aminoacyl-tRNA synthetase family.</text>
</comment>
<reference evidence="13" key="1">
    <citation type="submission" date="2022-08" db="EMBL/GenBank/DDBJ databases">
        <title>Novel sulfate-reducing endosymbionts in the free-living metamonad Anaeramoeba.</title>
        <authorList>
            <person name="Jerlstrom-Hultqvist J."/>
            <person name="Cepicka I."/>
            <person name="Gallot-Lavallee L."/>
            <person name="Salas-Leiva D."/>
            <person name="Curtis B.A."/>
            <person name="Zahonova K."/>
            <person name="Pipaliya S."/>
            <person name="Dacks J."/>
            <person name="Roger A.J."/>
        </authorList>
    </citation>
    <scope>NUCLEOTIDE SEQUENCE</scope>
    <source>
        <strain evidence="13">Schooner1</strain>
    </source>
</reference>
<evidence type="ECO:0000259" key="12">
    <source>
        <dbReference type="Pfam" id="PF08264"/>
    </source>
</evidence>
<sequence length="1017" mass="117979">MTDNKTETKKKKEIEHKDIKGKKKDLSSPMQKSYDPIQVEAQWYEYWEKQGYFKPNEGRTGKKFVIALPPPNVTGSLHLGHALTGAIQDSLVRWHRMKGDETLYLPALDHAGIATQSVVEKKLLREKNLTRQELGRENFVEEIWKWKKKYGGRINKQLRRLGSSLDWDRATFTMDKKINYAVNEAFIRLHNEGIIYRSTRLVNWSCRLKTVISDIEVEYKDIKGKTYFNIPGYGNKKYRFGVLTEFAYPMKDETLEPIVVATTRIETMLGDTAIAVHSKDERYLKYHEKYAIHPFSKRMIPIICDDILVDPNFGTGAVKVTPGHDPNDYAAGKRHNLEIINILNEDGTINANGGRFENLKRFDARIEVAKQLEERGLLKGETDNSMRIGFCTRSGDIIEPIVKPQWFLNCGEMAKSAMKAVEEGELKIYPENNKQVWFNWLNNIRDWCVSRQLWWGHRIPAYFVVLEAHDRNKTEHWVSAHTEEEAKKIASKKYAIEIEKVVLERDPDVLDTWFSSGLFPFSILGWPNEESLDLLKYYPTSLLETGKDILFFWVARMVMLGLKLTGKLPFSEVYLHSIVRDSHRRKMSKSLGNVVDPLSVITGITLEGLHKTLYTGNLSESEVKLAIKSQKKDFPKGIPQCGCDALRFGLCDYTPHGKDINLNITKIVTCRQFCNKIWNATRFTLMNLGKDFVPVETESNFEELNWHVEGSFLDRCILSKINKAIIICNKSFEKYSLSGVTECCHNFWLHDFCDIYLESVKNIMKIKEDDFENTKIGKENWNKILKQQTISKNILFRCLDFGLKLLHPIMPFVTEELWQRIPKLKKSKPSIMIEDYPEPIPIWDNSKDESLLKTIKQIIHSVRSTRQQYSLTKMKPRIYLSFPKISEILYLLQTDKQTENLILFLGKVSSIEYIEQNNKNKPNGCIVDIISDACIVYVLLQGLIDIPLEIKKLKKKKKQAQRSLKKLMIRTKSINYESKVPLNIQKRNFEIIQGLNKKIKDFDFALKNLNDLLNEKN</sequence>
<dbReference type="PROSITE" id="PS00178">
    <property type="entry name" value="AA_TRNA_LIGASE_I"/>
    <property type="match status" value="1"/>
</dbReference>
<dbReference type="HAMAP" id="MF_02004">
    <property type="entry name" value="Val_tRNA_synth_type1"/>
    <property type="match status" value="1"/>
</dbReference>
<keyword evidence="3 9" id="KW-0436">Ligase</keyword>
<protein>
    <recommendedName>
        <fullName evidence="2">valine--tRNA ligase</fullName>
        <ecNumber evidence="2">6.1.1.9</ecNumber>
    </recommendedName>
    <alternativeName>
        <fullName evidence="8">Valyl-tRNA synthetase</fullName>
    </alternativeName>
</protein>
<keyword evidence="4 9" id="KW-0547">Nucleotide-binding</keyword>
<dbReference type="SUPFAM" id="SSF50677">
    <property type="entry name" value="ValRS/IleRS/LeuRS editing domain"/>
    <property type="match status" value="1"/>
</dbReference>
<proteinExistence type="inferred from homology"/>
<dbReference type="PRINTS" id="PR00986">
    <property type="entry name" value="TRNASYNTHVAL"/>
</dbReference>
<evidence type="ECO:0000256" key="10">
    <source>
        <dbReference type="SAM" id="MobiDB-lite"/>
    </source>
</evidence>
<dbReference type="CDD" id="cd07962">
    <property type="entry name" value="Anticodon_Ia_Val"/>
    <property type="match status" value="1"/>
</dbReference>
<dbReference type="InterPro" id="IPR014729">
    <property type="entry name" value="Rossmann-like_a/b/a_fold"/>
</dbReference>
<feature type="region of interest" description="Disordered" evidence="10">
    <location>
        <begin position="1"/>
        <end position="31"/>
    </location>
</feature>
<gene>
    <name evidence="13" type="ORF">M0813_27543</name>
</gene>
<dbReference type="InterPro" id="IPR009080">
    <property type="entry name" value="tRNAsynth_Ia_anticodon-bd"/>
</dbReference>
<dbReference type="InterPro" id="IPR002303">
    <property type="entry name" value="Valyl-tRNA_ligase"/>
</dbReference>
<evidence type="ECO:0000256" key="6">
    <source>
        <dbReference type="ARBA" id="ARBA00022917"/>
    </source>
</evidence>
<keyword evidence="6 9" id="KW-0648">Protein biosynthesis</keyword>
<keyword evidence="5 9" id="KW-0067">ATP-binding</keyword>
<dbReference type="EMBL" id="JAOAOG010000242">
    <property type="protein sequence ID" value="KAJ6236798.1"/>
    <property type="molecule type" value="Genomic_DNA"/>
</dbReference>
<dbReference type="InterPro" id="IPR009008">
    <property type="entry name" value="Val/Leu/Ile-tRNA-synth_edit"/>
</dbReference>
<dbReference type="CDD" id="cd00817">
    <property type="entry name" value="ValRS_core"/>
    <property type="match status" value="1"/>
</dbReference>
<dbReference type="NCBIfam" id="NF004349">
    <property type="entry name" value="PRK05729.1"/>
    <property type="match status" value="1"/>
</dbReference>
<dbReference type="PANTHER" id="PTHR11946:SF109">
    <property type="entry name" value="VALINE--TRNA LIGASE"/>
    <property type="match status" value="1"/>
</dbReference>
<evidence type="ECO:0000256" key="5">
    <source>
        <dbReference type="ARBA" id="ARBA00022840"/>
    </source>
</evidence>
<evidence type="ECO:0000256" key="2">
    <source>
        <dbReference type="ARBA" id="ARBA00013169"/>
    </source>
</evidence>
<dbReference type="NCBIfam" id="TIGR00422">
    <property type="entry name" value="valS"/>
    <property type="match status" value="1"/>
</dbReference>
<evidence type="ECO:0000256" key="1">
    <source>
        <dbReference type="ARBA" id="ARBA00005594"/>
    </source>
</evidence>
<feature type="compositionally biased region" description="Basic and acidic residues" evidence="10">
    <location>
        <begin position="1"/>
        <end position="18"/>
    </location>
</feature>
<dbReference type="SUPFAM" id="SSF47323">
    <property type="entry name" value="Anticodon-binding domain of a subclass of class I aminoacyl-tRNA synthetases"/>
    <property type="match status" value="1"/>
</dbReference>
<dbReference type="PANTHER" id="PTHR11946">
    <property type="entry name" value="VALYL-TRNA SYNTHETASES"/>
    <property type="match status" value="1"/>
</dbReference>
<accession>A0ABQ8XW10</accession>
<dbReference type="InterPro" id="IPR033705">
    <property type="entry name" value="Anticodon_Ia_Val"/>
</dbReference>
<evidence type="ECO:0000256" key="7">
    <source>
        <dbReference type="ARBA" id="ARBA00023146"/>
    </source>
</evidence>
<dbReference type="EC" id="6.1.1.9" evidence="2"/>
<dbReference type="Pfam" id="PF08264">
    <property type="entry name" value="Anticodon_1"/>
    <property type="match status" value="1"/>
</dbReference>
<evidence type="ECO:0000256" key="4">
    <source>
        <dbReference type="ARBA" id="ARBA00022741"/>
    </source>
</evidence>
<dbReference type="InterPro" id="IPR002300">
    <property type="entry name" value="aa-tRNA-synth_Ia"/>
</dbReference>
<dbReference type="SUPFAM" id="SSF52374">
    <property type="entry name" value="Nucleotidylyl transferase"/>
    <property type="match status" value="1"/>
</dbReference>
<dbReference type="Pfam" id="PF00133">
    <property type="entry name" value="tRNA-synt_1"/>
    <property type="match status" value="1"/>
</dbReference>
<name>A0ABQ8XW10_9EUKA</name>
<organism evidence="13 14">
    <name type="scientific">Anaeramoeba flamelloides</name>
    <dbReference type="NCBI Taxonomy" id="1746091"/>
    <lineage>
        <taxon>Eukaryota</taxon>
        <taxon>Metamonada</taxon>
        <taxon>Anaeramoebidae</taxon>
        <taxon>Anaeramoeba</taxon>
    </lineage>
</organism>
<dbReference type="Proteomes" id="UP001150062">
    <property type="component" value="Unassembled WGS sequence"/>
</dbReference>
<keyword evidence="14" id="KW-1185">Reference proteome</keyword>
<evidence type="ECO:0000256" key="3">
    <source>
        <dbReference type="ARBA" id="ARBA00022598"/>
    </source>
</evidence>
<evidence type="ECO:0000256" key="8">
    <source>
        <dbReference type="ARBA" id="ARBA00029936"/>
    </source>
</evidence>
<dbReference type="InterPro" id="IPR013155">
    <property type="entry name" value="M/V/L/I-tRNA-synth_anticd-bd"/>
</dbReference>
<evidence type="ECO:0000256" key="9">
    <source>
        <dbReference type="RuleBase" id="RU363035"/>
    </source>
</evidence>
<dbReference type="GO" id="GO:0016874">
    <property type="term" value="F:ligase activity"/>
    <property type="evidence" value="ECO:0007669"/>
    <property type="project" value="UniProtKB-KW"/>
</dbReference>
<keyword evidence="7 9" id="KW-0030">Aminoacyl-tRNA synthetase</keyword>
<evidence type="ECO:0000259" key="11">
    <source>
        <dbReference type="Pfam" id="PF00133"/>
    </source>
</evidence>
<feature type="domain" description="Aminoacyl-tRNA synthetase class Ia" evidence="11">
    <location>
        <begin position="42"/>
        <end position="662"/>
    </location>
</feature>
<evidence type="ECO:0000313" key="13">
    <source>
        <dbReference type="EMBL" id="KAJ6236798.1"/>
    </source>
</evidence>
<dbReference type="Gene3D" id="1.10.730.10">
    <property type="entry name" value="Isoleucyl-tRNA Synthetase, Domain 1"/>
    <property type="match status" value="1"/>
</dbReference>
<evidence type="ECO:0000313" key="14">
    <source>
        <dbReference type="Proteomes" id="UP001150062"/>
    </source>
</evidence>
<comment type="caution">
    <text evidence="13">The sequence shown here is derived from an EMBL/GenBank/DDBJ whole genome shotgun (WGS) entry which is preliminary data.</text>
</comment>